<sequence>MSQNLSQQVASLKSRSIDKGRRYKRIKETKGKKVVSSLDFQEVDAGAKKVNTVGEINAAGEEVNTASKVNTGSIELNIVIEQDSTTGENKGQREGKAPMLSEETPKKSKEQILQEEASLAEAISQRIAEEEERLSKRRKEKLKVVKEHDLEVNFKEKILAKQGMVDLFGEELQQRLQKRTERRKKMMKAKGCESKKKSGKRRKRWQGKDWMDGPVDKLEKGFWKCVRIMVHCLNLESMDVYMLSERKYPYSASSLGNMISMKNEGTAKVFEGTEEVHEGMKEVQKVCCQVLKVPLVLSDILEHTACFIRYRLSFTDACSLSYLLAGGNGSCLNGIVEDLTI</sequence>
<organism evidence="3 4">
    <name type="scientific">Tanacetum coccineum</name>
    <dbReference type="NCBI Taxonomy" id="301880"/>
    <lineage>
        <taxon>Eukaryota</taxon>
        <taxon>Viridiplantae</taxon>
        <taxon>Streptophyta</taxon>
        <taxon>Embryophyta</taxon>
        <taxon>Tracheophyta</taxon>
        <taxon>Spermatophyta</taxon>
        <taxon>Magnoliopsida</taxon>
        <taxon>eudicotyledons</taxon>
        <taxon>Gunneridae</taxon>
        <taxon>Pentapetalae</taxon>
        <taxon>asterids</taxon>
        <taxon>campanulids</taxon>
        <taxon>Asterales</taxon>
        <taxon>Asteraceae</taxon>
        <taxon>Asteroideae</taxon>
        <taxon>Anthemideae</taxon>
        <taxon>Anthemidinae</taxon>
        <taxon>Tanacetum</taxon>
    </lineage>
</organism>
<evidence type="ECO:0000256" key="2">
    <source>
        <dbReference type="SAM" id="MobiDB-lite"/>
    </source>
</evidence>
<accession>A0ABQ4Z1F8</accession>
<feature type="compositionally biased region" description="Polar residues" evidence="2">
    <location>
        <begin position="1"/>
        <end position="14"/>
    </location>
</feature>
<evidence type="ECO:0000313" key="3">
    <source>
        <dbReference type="EMBL" id="GJS83895.1"/>
    </source>
</evidence>
<name>A0ABQ4Z1F8_9ASTR</name>
<feature type="region of interest" description="Disordered" evidence="2">
    <location>
        <begin position="81"/>
        <end position="108"/>
    </location>
</feature>
<protein>
    <submittedName>
        <fullName evidence="3">Uncharacterized protein</fullName>
    </submittedName>
</protein>
<reference evidence="3" key="1">
    <citation type="journal article" date="2022" name="Int. J. Mol. Sci.">
        <title>Draft Genome of Tanacetum Coccineum: Genomic Comparison of Closely Related Tanacetum-Family Plants.</title>
        <authorList>
            <person name="Yamashiro T."/>
            <person name="Shiraishi A."/>
            <person name="Nakayama K."/>
            <person name="Satake H."/>
        </authorList>
    </citation>
    <scope>NUCLEOTIDE SEQUENCE</scope>
</reference>
<dbReference type="Proteomes" id="UP001151760">
    <property type="component" value="Unassembled WGS sequence"/>
</dbReference>
<proteinExistence type="predicted"/>
<keyword evidence="4" id="KW-1185">Reference proteome</keyword>
<gene>
    <name evidence="3" type="ORF">Tco_0750436</name>
</gene>
<evidence type="ECO:0000256" key="1">
    <source>
        <dbReference type="SAM" id="Coils"/>
    </source>
</evidence>
<keyword evidence="1" id="KW-0175">Coiled coil</keyword>
<feature type="region of interest" description="Disordered" evidence="2">
    <location>
        <begin position="1"/>
        <end position="23"/>
    </location>
</feature>
<comment type="caution">
    <text evidence="3">The sequence shown here is derived from an EMBL/GenBank/DDBJ whole genome shotgun (WGS) entry which is preliminary data.</text>
</comment>
<evidence type="ECO:0000313" key="4">
    <source>
        <dbReference type="Proteomes" id="UP001151760"/>
    </source>
</evidence>
<dbReference type="EMBL" id="BQNB010010934">
    <property type="protein sequence ID" value="GJS83895.1"/>
    <property type="molecule type" value="Genomic_DNA"/>
</dbReference>
<feature type="coiled-coil region" evidence="1">
    <location>
        <begin position="113"/>
        <end position="140"/>
    </location>
</feature>
<reference evidence="3" key="2">
    <citation type="submission" date="2022-01" db="EMBL/GenBank/DDBJ databases">
        <authorList>
            <person name="Yamashiro T."/>
            <person name="Shiraishi A."/>
            <person name="Satake H."/>
            <person name="Nakayama K."/>
        </authorList>
    </citation>
    <scope>NUCLEOTIDE SEQUENCE</scope>
</reference>
<feature type="region of interest" description="Disordered" evidence="2">
    <location>
        <begin position="181"/>
        <end position="206"/>
    </location>
</feature>